<dbReference type="GO" id="GO:0016838">
    <property type="term" value="F:carbon-oxygen lyase activity, acting on phosphates"/>
    <property type="evidence" value="ECO:0007669"/>
    <property type="project" value="InterPro"/>
</dbReference>
<dbReference type="SUPFAM" id="SSF48576">
    <property type="entry name" value="Terpenoid synthases"/>
    <property type="match status" value="1"/>
</dbReference>
<name>A0A5C3P2W3_9APHY</name>
<evidence type="ECO:0000256" key="1">
    <source>
        <dbReference type="ARBA" id="ARBA00007946"/>
    </source>
</evidence>
<sequence length="343" mass="38680">MPRSAPTGREVTVDLTRTNLLNQKTSDATQLTYYLEKLADDATVVAVKSSVQNFLDRISYTSPQTPQNLDLRREITAEILSWNDGLSDAFVKGLVDTSCTIAETAYTHTSHEHQFIVALYTAYLTYADDIGEHNVEAVGRFVQRFTQGQAQSMVAFDRLTTLLGTLHDYYPRISADAIITNSLDSLTGMYIELVTKGARIHPAADRYPFYLRLKTGIACAYAHLNFTKNWGEATGNFYLQMLPELELVIVGINLSFYKETLAGETDNYMHLRATTEKKSPITVLQELVDENLESIRKIQELATCQPGLAEICHSFLMGYVEFHFSARRYRLEEVVDVARYVPA</sequence>
<dbReference type="SFLD" id="SFLDG01021">
    <property type="entry name" value="Trichodiene_Synthase_Like"/>
    <property type="match status" value="1"/>
</dbReference>
<protein>
    <submittedName>
        <fullName evidence="3">Terpenoid synthase</fullName>
    </submittedName>
</protein>
<dbReference type="SFLD" id="SFLDS00005">
    <property type="entry name" value="Isoprenoid_Synthase_Type_I"/>
    <property type="match status" value="1"/>
</dbReference>
<accession>A0A5C3P2W3</accession>
<evidence type="ECO:0000313" key="3">
    <source>
        <dbReference type="EMBL" id="TFK83821.1"/>
    </source>
</evidence>
<dbReference type="STRING" id="1314778.A0A5C3P2W3"/>
<keyword evidence="2" id="KW-0456">Lyase</keyword>
<evidence type="ECO:0000313" key="4">
    <source>
        <dbReference type="Proteomes" id="UP000308197"/>
    </source>
</evidence>
<evidence type="ECO:0000256" key="2">
    <source>
        <dbReference type="ARBA" id="ARBA00023239"/>
    </source>
</evidence>
<dbReference type="Pfam" id="PF06330">
    <property type="entry name" value="TRI5"/>
    <property type="match status" value="1"/>
</dbReference>
<dbReference type="Gene3D" id="1.10.600.10">
    <property type="entry name" value="Farnesyl Diphosphate Synthase"/>
    <property type="match status" value="1"/>
</dbReference>
<organism evidence="3 4">
    <name type="scientific">Polyporus arcularius HHB13444</name>
    <dbReference type="NCBI Taxonomy" id="1314778"/>
    <lineage>
        <taxon>Eukaryota</taxon>
        <taxon>Fungi</taxon>
        <taxon>Dikarya</taxon>
        <taxon>Basidiomycota</taxon>
        <taxon>Agaricomycotina</taxon>
        <taxon>Agaricomycetes</taxon>
        <taxon>Polyporales</taxon>
        <taxon>Polyporaceae</taxon>
        <taxon>Polyporus</taxon>
    </lineage>
</organism>
<dbReference type="InParanoid" id="A0A5C3P2W3"/>
<dbReference type="InterPro" id="IPR024652">
    <property type="entry name" value="Trichodiene_synth"/>
</dbReference>
<gene>
    <name evidence="3" type="ORF">K466DRAFT_567598</name>
</gene>
<proteinExistence type="inferred from homology"/>
<dbReference type="EMBL" id="ML211363">
    <property type="protein sequence ID" value="TFK83821.1"/>
    <property type="molecule type" value="Genomic_DNA"/>
</dbReference>
<dbReference type="AlphaFoldDB" id="A0A5C3P2W3"/>
<dbReference type="Proteomes" id="UP000308197">
    <property type="component" value="Unassembled WGS sequence"/>
</dbReference>
<keyword evidence="4" id="KW-1185">Reference proteome</keyword>
<comment type="similarity">
    <text evidence="1">Belongs to the trichodiene synthase family.</text>
</comment>
<dbReference type="InterPro" id="IPR008949">
    <property type="entry name" value="Isoprenoid_synthase_dom_sf"/>
</dbReference>
<reference evidence="3 4" key="1">
    <citation type="journal article" date="2019" name="Nat. Ecol. Evol.">
        <title>Megaphylogeny resolves global patterns of mushroom evolution.</title>
        <authorList>
            <person name="Varga T."/>
            <person name="Krizsan K."/>
            <person name="Foldi C."/>
            <person name="Dima B."/>
            <person name="Sanchez-Garcia M."/>
            <person name="Sanchez-Ramirez S."/>
            <person name="Szollosi G.J."/>
            <person name="Szarkandi J.G."/>
            <person name="Papp V."/>
            <person name="Albert L."/>
            <person name="Andreopoulos W."/>
            <person name="Angelini C."/>
            <person name="Antonin V."/>
            <person name="Barry K.W."/>
            <person name="Bougher N.L."/>
            <person name="Buchanan P."/>
            <person name="Buyck B."/>
            <person name="Bense V."/>
            <person name="Catcheside P."/>
            <person name="Chovatia M."/>
            <person name="Cooper J."/>
            <person name="Damon W."/>
            <person name="Desjardin D."/>
            <person name="Finy P."/>
            <person name="Geml J."/>
            <person name="Haridas S."/>
            <person name="Hughes K."/>
            <person name="Justo A."/>
            <person name="Karasinski D."/>
            <person name="Kautmanova I."/>
            <person name="Kiss B."/>
            <person name="Kocsube S."/>
            <person name="Kotiranta H."/>
            <person name="LaButti K.M."/>
            <person name="Lechner B.E."/>
            <person name="Liimatainen K."/>
            <person name="Lipzen A."/>
            <person name="Lukacs Z."/>
            <person name="Mihaltcheva S."/>
            <person name="Morgado L.N."/>
            <person name="Niskanen T."/>
            <person name="Noordeloos M.E."/>
            <person name="Ohm R.A."/>
            <person name="Ortiz-Santana B."/>
            <person name="Ovrebo C."/>
            <person name="Racz N."/>
            <person name="Riley R."/>
            <person name="Savchenko A."/>
            <person name="Shiryaev A."/>
            <person name="Soop K."/>
            <person name="Spirin V."/>
            <person name="Szebenyi C."/>
            <person name="Tomsovsky M."/>
            <person name="Tulloss R.E."/>
            <person name="Uehling J."/>
            <person name="Grigoriev I.V."/>
            <person name="Vagvolgyi C."/>
            <person name="Papp T."/>
            <person name="Martin F.M."/>
            <person name="Miettinen O."/>
            <person name="Hibbett D.S."/>
            <person name="Nagy L.G."/>
        </authorList>
    </citation>
    <scope>NUCLEOTIDE SEQUENCE [LARGE SCALE GENOMIC DNA]</scope>
    <source>
        <strain evidence="3 4">HHB13444</strain>
    </source>
</reference>